<keyword evidence="5" id="KW-0560">Oxidoreductase</keyword>
<dbReference type="GO" id="GO:0003959">
    <property type="term" value="F:NADPH dehydrogenase activity"/>
    <property type="evidence" value="ECO:0007669"/>
    <property type="project" value="InterPro"/>
</dbReference>
<organism evidence="7 8">
    <name type="scientific">Pseudoxanthobacter soli DSM 19599</name>
    <dbReference type="NCBI Taxonomy" id="1123029"/>
    <lineage>
        <taxon>Bacteria</taxon>
        <taxon>Pseudomonadati</taxon>
        <taxon>Pseudomonadota</taxon>
        <taxon>Alphaproteobacteria</taxon>
        <taxon>Hyphomicrobiales</taxon>
        <taxon>Segnochrobactraceae</taxon>
        <taxon>Pseudoxanthobacter</taxon>
    </lineage>
</organism>
<evidence type="ECO:0000256" key="5">
    <source>
        <dbReference type="ARBA" id="ARBA00023002"/>
    </source>
</evidence>
<dbReference type="Pfam" id="PF00724">
    <property type="entry name" value="Oxidored_FMN"/>
    <property type="match status" value="1"/>
</dbReference>
<evidence type="ECO:0000313" key="7">
    <source>
        <dbReference type="EMBL" id="SHO66766.1"/>
    </source>
</evidence>
<keyword evidence="4" id="KW-0521">NADP</keyword>
<reference evidence="7 8" key="1">
    <citation type="submission" date="2016-12" db="EMBL/GenBank/DDBJ databases">
        <authorList>
            <person name="Song W.-J."/>
            <person name="Kurnit D.M."/>
        </authorList>
    </citation>
    <scope>NUCLEOTIDE SEQUENCE [LARGE SCALE GENOMIC DNA]</scope>
    <source>
        <strain evidence="7 8">DSM 19599</strain>
    </source>
</reference>
<dbReference type="EMBL" id="FRXO01000007">
    <property type="protein sequence ID" value="SHO66766.1"/>
    <property type="molecule type" value="Genomic_DNA"/>
</dbReference>
<dbReference type="Proteomes" id="UP000186406">
    <property type="component" value="Unassembled WGS sequence"/>
</dbReference>
<evidence type="ECO:0000256" key="1">
    <source>
        <dbReference type="ARBA" id="ARBA00001917"/>
    </source>
</evidence>
<accession>A0A1M7ZQ41</accession>
<dbReference type="RefSeq" id="WP_073630920.1">
    <property type="nucleotide sequence ID" value="NZ_FRXO01000007.1"/>
</dbReference>
<dbReference type="GO" id="GO:0050661">
    <property type="term" value="F:NADP binding"/>
    <property type="evidence" value="ECO:0007669"/>
    <property type="project" value="InterPro"/>
</dbReference>
<feature type="domain" description="NADH:flavin oxidoreductase/NADH oxidase N-terminal" evidence="6">
    <location>
        <begin position="6"/>
        <end position="345"/>
    </location>
</feature>
<keyword evidence="8" id="KW-1185">Reference proteome</keyword>
<comment type="cofactor">
    <cofactor evidence="1">
        <name>FMN</name>
        <dbReference type="ChEBI" id="CHEBI:58210"/>
    </cofactor>
</comment>
<dbReference type="AlphaFoldDB" id="A0A1M7ZQ41"/>
<gene>
    <name evidence="7" type="ORF">SAMN02745172_03425</name>
</gene>
<evidence type="ECO:0000256" key="4">
    <source>
        <dbReference type="ARBA" id="ARBA00022857"/>
    </source>
</evidence>
<dbReference type="InterPro" id="IPR013785">
    <property type="entry name" value="Aldolase_TIM"/>
</dbReference>
<evidence type="ECO:0000256" key="2">
    <source>
        <dbReference type="ARBA" id="ARBA00022630"/>
    </source>
</evidence>
<dbReference type="GO" id="GO:0010181">
    <property type="term" value="F:FMN binding"/>
    <property type="evidence" value="ECO:0007669"/>
    <property type="project" value="InterPro"/>
</dbReference>
<proteinExistence type="predicted"/>
<keyword evidence="2" id="KW-0285">Flavoprotein</keyword>
<dbReference type="PANTHER" id="PTHR43303">
    <property type="entry name" value="NADPH DEHYDROGENASE C23G7.10C-RELATED"/>
    <property type="match status" value="1"/>
</dbReference>
<evidence type="ECO:0000259" key="6">
    <source>
        <dbReference type="Pfam" id="PF00724"/>
    </source>
</evidence>
<dbReference type="SUPFAM" id="SSF51395">
    <property type="entry name" value="FMN-linked oxidoreductases"/>
    <property type="match status" value="1"/>
</dbReference>
<protein>
    <submittedName>
        <fullName evidence="7">2,4-dienoyl-CoA reductase</fullName>
    </submittedName>
</protein>
<dbReference type="PANTHER" id="PTHR43303:SF4">
    <property type="entry name" value="NADPH DEHYDROGENASE C23G7.10C-RELATED"/>
    <property type="match status" value="1"/>
</dbReference>
<keyword evidence="3" id="KW-0288">FMN</keyword>
<evidence type="ECO:0000256" key="3">
    <source>
        <dbReference type="ARBA" id="ARBA00022643"/>
    </source>
</evidence>
<evidence type="ECO:0000313" key="8">
    <source>
        <dbReference type="Proteomes" id="UP000186406"/>
    </source>
</evidence>
<dbReference type="OrthoDB" id="9804454at2"/>
<name>A0A1M7ZQ41_9HYPH</name>
<dbReference type="STRING" id="1123029.SAMN02745172_03425"/>
<dbReference type="InterPro" id="IPR044152">
    <property type="entry name" value="YqjM-like"/>
</dbReference>
<dbReference type="InterPro" id="IPR001155">
    <property type="entry name" value="OxRdtase_FMN_N"/>
</dbReference>
<dbReference type="Gene3D" id="3.20.20.70">
    <property type="entry name" value="Aldolase class I"/>
    <property type="match status" value="1"/>
</dbReference>
<dbReference type="CDD" id="cd02932">
    <property type="entry name" value="OYE_YqiM_FMN"/>
    <property type="match status" value="1"/>
</dbReference>
<sequence length="376" mass="39458">MTAPHLFTPFQTRSVRFKNRIVLSPMCQYSALDGHVTDWHLAHHARFALGGVGGAIIEATGVLPEGRITPGCLGLWSDEQVPGLARIAALYHSEAIPVGIQLSHAGRKASAARPFDGAAPLGPDSPEPAWQTVAPSALAHDAAWPTPHALDEAEIAGIVQAFADATRRAMAAGLDFVEIHGAHGYLINTFFSPISNKRTDGYGGSLENRMRFALEVTEAVRVALPADKPLFYRVSAVDGVEGGVTIEETVALSRALAARGVDVVDASSGGILGPVARAATRPTPGFQVPYADAIRHGAGVATMAVGLIVEPHQAEAVLADGHADLVAIGRELLADGDFAYRAALELGLENPSSVLPQKYAFYLSRRKAVLAPAKAG</sequence>